<feature type="transmembrane region" description="Helical" evidence="1">
    <location>
        <begin position="361"/>
        <end position="380"/>
    </location>
</feature>
<keyword evidence="1" id="KW-0812">Transmembrane</keyword>
<dbReference type="PANTHER" id="PTHR11360:SF284">
    <property type="entry name" value="EG:103B4.3 PROTEIN-RELATED"/>
    <property type="match status" value="1"/>
</dbReference>
<evidence type="ECO:0000313" key="2">
    <source>
        <dbReference type="EMBL" id="PXX71051.1"/>
    </source>
</evidence>
<keyword evidence="1" id="KW-0472">Membrane</keyword>
<evidence type="ECO:0000256" key="1">
    <source>
        <dbReference type="SAM" id="Phobius"/>
    </source>
</evidence>
<dbReference type="SUPFAM" id="SSF103473">
    <property type="entry name" value="MFS general substrate transporter"/>
    <property type="match status" value="1"/>
</dbReference>
<proteinExistence type="predicted"/>
<dbReference type="InterPro" id="IPR050327">
    <property type="entry name" value="Proton-linked_MCT"/>
</dbReference>
<name>A0A318K935_9NOCA</name>
<feature type="transmembrane region" description="Helical" evidence="1">
    <location>
        <begin position="271"/>
        <end position="290"/>
    </location>
</feature>
<dbReference type="RefSeq" id="WP_040735426.1">
    <property type="nucleotide sequence ID" value="NZ_QJKF01000001.1"/>
</dbReference>
<gene>
    <name evidence="2" type="ORF">DFR70_101472</name>
</gene>
<keyword evidence="3" id="KW-1185">Reference proteome</keyword>
<dbReference type="InterPro" id="IPR036259">
    <property type="entry name" value="MFS_trans_sf"/>
</dbReference>
<feature type="transmembrane region" description="Helical" evidence="1">
    <location>
        <begin position="12"/>
        <end position="36"/>
    </location>
</feature>
<feature type="transmembrane region" description="Helical" evidence="1">
    <location>
        <begin position="241"/>
        <end position="264"/>
    </location>
</feature>
<dbReference type="Pfam" id="PF07690">
    <property type="entry name" value="MFS_1"/>
    <property type="match status" value="1"/>
</dbReference>
<feature type="transmembrane region" description="Helical" evidence="1">
    <location>
        <begin position="169"/>
        <end position="190"/>
    </location>
</feature>
<dbReference type="OrthoDB" id="182417at2"/>
<dbReference type="GO" id="GO:0022857">
    <property type="term" value="F:transmembrane transporter activity"/>
    <property type="evidence" value="ECO:0007669"/>
    <property type="project" value="InterPro"/>
</dbReference>
<feature type="transmembrane region" description="Helical" evidence="1">
    <location>
        <begin position="330"/>
        <end position="355"/>
    </location>
</feature>
<dbReference type="PANTHER" id="PTHR11360">
    <property type="entry name" value="MONOCARBOXYLATE TRANSPORTER"/>
    <property type="match status" value="1"/>
</dbReference>
<feature type="transmembrane region" description="Helical" evidence="1">
    <location>
        <begin position="42"/>
        <end position="62"/>
    </location>
</feature>
<evidence type="ECO:0000313" key="3">
    <source>
        <dbReference type="Proteomes" id="UP000247569"/>
    </source>
</evidence>
<reference evidence="2 3" key="1">
    <citation type="submission" date="2018-05" db="EMBL/GenBank/DDBJ databases">
        <title>Genomic Encyclopedia of Type Strains, Phase IV (KMG-IV): sequencing the most valuable type-strain genomes for metagenomic binning, comparative biology and taxonomic classification.</title>
        <authorList>
            <person name="Goeker M."/>
        </authorList>
    </citation>
    <scope>NUCLEOTIDE SEQUENCE [LARGE SCALE GENOMIC DNA]</scope>
    <source>
        <strain evidence="2 3">DSM 44704</strain>
    </source>
</reference>
<organism evidence="2 3">
    <name type="scientific">Nocardia tenerifensis</name>
    <dbReference type="NCBI Taxonomy" id="228006"/>
    <lineage>
        <taxon>Bacteria</taxon>
        <taxon>Bacillati</taxon>
        <taxon>Actinomycetota</taxon>
        <taxon>Actinomycetes</taxon>
        <taxon>Mycobacteriales</taxon>
        <taxon>Nocardiaceae</taxon>
        <taxon>Nocardia</taxon>
    </lineage>
</organism>
<dbReference type="EMBL" id="QJKF01000001">
    <property type="protein sequence ID" value="PXX71051.1"/>
    <property type="molecule type" value="Genomic_DNA"/>
</dbReference>
<feature type="transmembrane region" description="Helical" evidence="1">
    <location>
        <begin position="296"/>
        <end position="318"/>
    </location>
</feature>
<accession>A0A318K935</accession>
<protein>
    <submittedName>
        <fullName evidence="2">Cyanate permease</fullName>
    </submittedName>
</protein>
<keyword evidence="1" id="KW-1133">Transmembrane helix</keyword>
<feature type="transmembrane region" description="Helical" evidence="1">
    <location>
        <begin position="74"/>
        <end position="94"/>
    </location>
</feature>
<comment type="caution">
    <text evidence="2">The sequence shown here is derived from an EMBL/GenBank/DDBJ whole genome shotgun (WGS) entry which is preliminary data.</text>
</comment>
<dbReference type="Proteomes" id="UP000247569">
    <property type="component" value="Unassembled WGS sequence"/>
</dbReference>
<feature type="transmembrane region" description="Helical" evidence="1">
    <location>
        <begin position="106"/>
        <end position="127"/>
    </location>
</feature>
<feature type="transmembrane region" description="Helical" evidence="1">
    <location>
        <begin position="210"/>
        <end position="229"/>
    </location>
</feature>
<dbReference type="AlphaFoldDB" id="A0A318K935"/>
<dbReference type="InterPro" id="IPR011701">
    <property type="entry name" value="MFS"/>
</dbReference>
<sequence length="394" mass="40354">MNLYPTPIGRAQLAWAGLAAMTVSFGLNFTMGVFFAPTAAEYGISATALAVAAALGTAVTGLAQHGIGRLLDRIGPKLVLVGGLTLISGSYLVLAEVTRTWQFVAAYMVLGGLGFASSSTLTVTTLLGRAHGANAGPAMARAAIGINVGQLIAPWLATTLFDPVGVRGAFALLGAIGLAATGVLAVILPADQRAPTGAGAGESLADRWKVLVGFGLHAATLYVVVLMLPKHAVEQGWTVAGAGRLVALAALAAGVTSAAMVRLLRRHPPETLLRVLYSVRLTALLAAVFVPGPQVLVVVAVLFGIASFPVIPLTMAILSRGLDPARMGRTLAPAWVTHQLAAATGLGVATVVHALTDSYRGYFALGVLFTVAAAVSINPARHREPAIQNSAWAE</sequence>
<dbReference type="Gene3D" id="1.20.1250.20">
    <property type="entry name" value="MFS general substrate transporter like domains"/>
    <property type="match status" value="2"/>
</dbReference>